<proteinExistence type="predicted"/>
<gene>
    <name evidence="2" type="ORF">EJP69_18080</name>
</gene>
<organism evidence="2 3">
    <name type="scientific">Variovorax gossypii</name>
    <dbReference type="NCBI Taxonomy" id="1679495"/>
    <lineage>
        <taxon>Bacteria</taxon>
        <taxon>Pseudomonadati</taxon>
        <taxon>Pseudomonadota</taxon>
        <taxon>Betaproteobacteria</taxon>
        <taxon>Burkholderiales</taxon>
        <taxon>Comamonadaceae</taxon>
        <taxon>Variovorax</taxon>
    </lineage>
</organism>
<evidence type="ECO:0000313" key="2">
    <source>
        <dbReference type="EMBL" id="RTQ33423.1"/>
    </source>
</evidence>
<dbReference type="Pfam" id="PF25191">
    <property type="entry name" value="DUF7832"/>
    <property type="match status" value="1"/>
</dbReference>
<dbReference type="EMBL" id="RXOE01000004">
    <property type="protein sequence ID" value="RTQ33423.1"/>
    <property type="molecule type" value="Genomic_DNA"/>
</dbReference>
<feature type="domain" description="DUF7832" evidence="1">
    <location>
        <begin position="172"/>
        <end position="254"/>
    </location>
</feature>
<dbReference type="Proteomes" id="UP000267418">
    <property type="component" value="Unassembled WGS sequence"/>
</dbReference>
<protein>
    <recommendedName>
        <fullName evidence="1">DUF7832 domain-containing protein</fullName>
    </recommendedName>
</protein>
<reference evidence="2 3" key="1">
    <citation type="submission" date="2018-12" db="EMBL/GenBank/DDBJ databases">
        <title>The genome of Variovorax gossypii DSM 100435.</title>
        <authorList>
            <person name="Gao J."/>
            <person name="Sun J."/>
        </authorList>
    </citation>
    <scope>NUCLEOTIDE SEQUENCE [LARGE SCALE GENOMIC DNA]</scope>
    <source>
        <strain evidence="2 3">DSM 100435</strain>
    </source>
</reference>
<dbReference type="AlphaFoldDB" id="A0A431TKD5"/>
<dbReference type="InterPro" id="IPR057154">
    <property type="entry name" value="DUF7832"/>
</dbReference>
<name>A0A431TKD5_9BURK</name>
<evidence type="ECO:0000259" key="1">
    <source>
        <dbReference type="Pfam" id="PF25191"/>
    </source>
</evidence>
<comment type="caution">
    <text evidence="2">The sequence shown here is derived from an EMBL/GenBank/DDBJ whole genome shotgun (WGS) entry which is preliminary data.</text>
</comment>
<sequence length="303" mass="34255">MTTEDLTPLLLDALGKRIDDPAAVRLAQALGKKPFKNATPGNRCDIGNRKLGIEVIAEMNLATRSHFPPRKDGRKWVTWVSAAFIYPNYRGSLPAGFDWQMDDAALTARFKRRVEGAVEEVRFTLPPPAEGLRAKVSINSAGLPKHMLVSVDEEETYATIYPDSKPEHSVEDGFFASWCALNGILRQDRLAAGQLDALRKRELSPLAFLSSSLGGLLWQNDVRPEHAAFCHAYMNRLMEPEKASALFDTQETFSDSNNWRKPGDAMTQDGWENFDRIGPRYAQRLEQWNRREIHSMVDWPEQP</sequence>
<keyword evidence="3" id="KW-1185">Reference proteome</keyword>
<dbReference type="OrthoDB" id="4827574at2"/>
<evidence type="ECO:0000313" key="3">
    <source>
        <dbReference type="Proteomes" id="UP000267418"/>
    </source>
</evidence>
<dbReference type="RefSeq" id="WP_126471877.1">
    <property type="nucleotide sequence ID" value="NZ_RXOE01000004.1"/>
</dbReference>
<accession>A0A431TKD5</accession>